<evidence type="ECO:0000256" key="2">
    <source>
        <dbReference type="ARBA" id="ARBA00004922"/>
    </source>
</evidence>
<dbReference type="AlphaFoldDB" id="D8T0N4"/>
<evidence type="ECO:0000256" key="1">
    <source>
        <dbReference type="ARBA" id="ARBA00004323"/>
    </source>
</evidence>
<dbReference type="PROSITE" id="PS51304">
    <property type="entry name" value="GALECTIN"/>
    <property type="match status" value="1"/>
</dbReference>
<keyword evidence="9" id="KW-0333">Golgi apparatus</keyword>
<evidence type="ECO:0000256" key="8">
    <source>
        <dbReference type="ARBA" id="ARBA00022989"/>
    </source>
</evidence>
<evidence type="ECO:0000259" key="14">
    <source>
        <dbReference type="PROSITE" id="PS51304"/>
    </source>
</evidence>
<accession>D8T0N4</accession>
<dbReference type="InParanoid" id="D8T0N4"/>
<comment type="pathway">
    <text evidence="2">Protein modification; protein glycosylation.</text>
</comment>
<dbReference type="eggNOG" id="KOG2287">
    <property type="taxonomic scope" value="Eukaryota"/>
</dbReference>
<dbReference type="GO" id="GO:1901137">
    <property type="term" value="P:carbohydrate derivative biosynthetic process"/>
    <property type="evidence" value="ECO:0007669"/>
    <property type="project" value="UniProtKB-ARBA"/>
</dbReference>
<reference evidence="15 16" key="1">
    <citation type="journal article" date="2011" name="Science">
        <title>The Selaginella genome identifies genetic changes associated with the evolution of vascular plants.</title>
        <authorList>
            <person name="Banks J.A."/>
            <person name="Nishiyama T."/>
            <person name="Hasebe M."/>
            <person name="Bowman J.L."/>
            <person name="Gribskov M."/>
            <person name="dePamphilis C."/>
            <person name="Albert V.A."/>
            <person name="Aono N."/>
            <person name="Aoyama T."/>
            <person name="Ambrose B.A."/>
            <person name="Ashton N.W."/>
            <person name="Axtell M.J."/>
            <person name="Barker E."/>
            <person name="Barker M.S."/>
            <person name="Bennetzen J.L."/>
            <person name="Bonawitz N.D."/>
            <person name="Chapple C."/>
            <person name="Cheng C."/>
            <person name="Correa L.G."/>
            <person name="Dacre M."/>
            <person name="DeBarry J."/>
            <person name="Dreyer I."/>
            <person name="Elias M."/>
            <person name="Engstrom E.M."/>
            <person name="Estelle M."/>
            <person name="Feng L."/>
            <person name="Finet C."/>
            <person name="Floyd S.K."/>
            <person name="Frommer W.B."/>
            <person name="Fujita T."/>
            <person name="Gramzow L."/>
            <person name="Gutensohn M."/>
            <person name="Harholt J."/>
            <person name="Hattori M."/>
            <person name="Heyl A."/>
            <person name="Hirai T."/>
            <person name="Hiwatashi Y."/>
            <person name="Ishikawa M."/>
            <person name="Iwata M."/>
            <person name="Karol K.G."/>
            <person name="Koehler B."/>
            <person name="Kolukisaoglu U."/>
            <person name="Kubo M."/>
            <person name="Kurata T."/>
            <person name="Lalonde S."/>
            <person name="Li K."/>
            <person name="Li Y."/>
            <person name="Litt A."/>
            <person name="Lyons E."/>
            <person name="Manning G."/>
            <person name="Maruyama T."/>
            <person name="Michael T.P."/>
            <person name="Mikami K."/>
            <person name="Miyazaki S."/>
            <person name="Morinaga S."/>
            <person name="Murata T."/>
            <person name="Mueller-Roeber B."/>
            <person name="Nelson D.R."/>
            <person name="Obara M."/>
            <person name="Oguri Y."/>
            <person name="Olmstead R.G."/>
            <person name="Onodera N."/>
            <person name="Petersen B.L."/>
            <person name="Pils B."/>
            <person name="Prigge M."/>
            <person name="Rensing S.A."/>
            <person name="Riano-Pachon D.M."/>
            <person name="Roberts A.W."/>
            <person name="Sato Y."/>
            <person name="Scheller H.V."/>
            <person name="Schulz B."/>
            <person name="Schulz C."/>
            <person name="Shakirov E.V."/>
            <person name="Shibagaki N."/>
            <person name="Shinohara N."/>
            <person name="Shippen D.E."/>
            <person name="Soerensen I."/>
            <person name="Sotooka R."/>
            <person name="Sugimoto N."/>
            <person name="Sugita M."/>
            <person name="Sumikawa N."/>
            <person name="Tanurdzic M."/>
            <person name="Theissen G."/>
            <person name="Ulvskov P."/>
            <person name="Wakazuki S."/>
            <person name="Weng J.K."/>
            <person name="Willats W.W."/>
            <person name="Wipf D."/>
            <person name="Wolf P.G."/>
            <person name="Yang L."/>
            <person name="Zimmer A.D."/>
            <person name="Zhu Q."/>
            <person name="Mitros T."/>
            <person name="Hellsten U."/>
            <person name="Loque D."/>
            <person name="Otillar R."/>
            <person name="Salamov A."/>
            <person name="Schmutz J."/>
            <person name="Shapiro H."/>
            <person name="Lindquist E."/>
            <person name="Lucas S."/>
            <person name="Rokhsar D."/>
            <person name="Grigoriev I.V."/>
        </authorList>
    </citation>
    <scope>NUCLEOTIDE SEQUENCE [LARGE SCALE GENOMIC DNA]</scope>
</reference>
<dbReference type="GO" id="GO:0008378">
    <property type="term" value="F:galactosyltransferase activity"/>
    <property type="evidence" value="ECO:0000318"/>
    <property type="project" value="GO_Central"/>
</dbReference>
<protein>
    <submittedName>
        <fullName evidence="15">Beta-1,3-galactosyltransferase-like protein</fullName>
    </submittedName>
</protein>
<dbReference type="STRING" id="88036.D8T0N4"/>
<dbReference type="FunCoup" id="D8T0N4">
    <property type="interactions" value="477"/>
</dbReference>
<evidence type="ECO:0000313" key="15">
    <source>
        <dbReference type="EMBL" id="EFJ09773.1"/>
    </source>
</evidence>
<gene>
    <name evidence="15" type="primary">GT31B1-1</name>
    <name evidence="15" type="ORF">SELMODRAFT_451089</name>
</gene>
<feature type="compositionally biased region" description="Low complexity" evidence="12">
    <location>
        <begin position="299"/>
        <end position="310"/>
    </location>
</feature>
<keyword evidence="7" id="KW-0735">Signal-anchor</keyword>
<evidence type="ECO:0000256" key="9">
    <source>
        <dbReference type="ARBA" id="ARBA00023034"/>
    </source>
</evidence>
<evidence type="ECO:0000256" key="5">
    <source>
        <dbReference type="ARBA" id="ARBA00022679"/>
    </source>
</evidence>
<evidence type="ECO:0000256" key="7">
    <source>
        <dbReference type="ARBA" id="ARBA00022968"/>
    </source>
</evidence>
<feature type="transmembrane region" description="Helical" evidence="13">
    <location>
        <begin position="12"/>
        <end position="34"/>
    </location>
</feature>
<sequence>MQSSVVRIAGAIRGISIAAIVSFVSGALLLRLLMVEGPALRSLQLTWAAPVLRAAMAPTSASSAASASALEQLIPAPAPAPLPDPADTAAATTDVDTTELLVAMVSSIPPSSMQPVALWELFKPVMARRDLFAEARTKMTDAWNAWQQLLEFLRDAAASAATRKASSEERHCPYSVSWLNATDLSKGGRVVADIPCGLVLDSSITLVGAPAGVMGDFRIDLVGQSFPGERAEAPIILHHNIRLGGDQLSPRAVIVQNTWTAATDWADEERCPPPPASQQDLRTVDGLAMCAPQVGIRDSPANANASSSPPSKWPGGITQQHGKKPWFPYADGHPFAATVWAGWDGFHVTVDGKHVTSFEYRQAVFSPVLLQNLEPWMVSSVRLEGSLLLTSLIANGLPTSEDQNTLRDLDRLKAPPLPPKGKALDMFIGVFSTGNNFERRMAVRRSWMQYELVRSGKIAVRFFVGLDQNQQVNVELWKEAVAYGDIQLLPFIDYYNLITLKTLAICIYATKIVKSRYVMKTDDDTFVRVDEVYASVRRTNRSEALLYGLIEGDSKPNRDYRSKWYITEEEWPLPRYPPWAHGPGYIFSRDIARFVVKRNEEMRLKLFKLEDVAMGAWIEEYGRVRKKNVSYASDANFLSDNCKDGYKIAHYQNPRQMICLWQHLEQGSGPLCCN</sequence>
<keyword evidence="8 13" id="KW-1133">Transmembrane helix</keyword>
<dbReference type="PANTHER" id="PTHR11214">
    <property type="entry name" value="BETA-1,3-N-ACETYLGLUCOSAMINYLTRANSFERASE"/>
    <property type="match status" value="1"/>
</dbReference>
<dbReference type="GO" id="GO:0030246">
    <property type="term" value="F:carbohydrate binding"/>
    <property type="evidence" value="ECO:0007669"/>
    <property type="project" value="InterPro"/>
</dbReference>
<evidence type="ECO:0000256" key="3">
    <source>
        <dbReference type="ARBA" id="ARBA00008661"/>
    </source>
</evidence>
<keyword evidence="10 13" id="KW-0472">Membrane</keyword>
<keyword evidence="16" id="KW-1185">Reference proteome</keyword>
<dbReference type="PANTHER" id="PTHR11214:SF3">
    <property type="entry name" value="BETA-1,3-GALACTOSYLTRANSFERASE 6"/>
    <property type="match status" value="1"/>
</dbReference>
<dbReference type="UniPathway" id="UPA00378"/>
<dbReference type="Gene3D" id="3.90.550.50">
    <property type="match status" value="1"/>
</dbReference>
<keyword evidence="4 15" id="KW-0328">Glycosyltransferase</keyword>
<dbReference type="KEGG" id="smo:SELMODRAFT_451089"/>
<feature type="region of interest" description="Disordered" evidence="12">
    <location>
        <begin position="298"/>
        <end position="320"/>
    </location>
</feature>
<dbReference type="HOGENOM" id="CLU_017063_2_0_1"/>
<dbReference type="Gene3D" id="2.60.120.200">
    <property type="match status" value="1"/>
</dbReference>
<evidence type="ECO:0000313" key="16">
    <source>
        <dbReference type="Proteomes" id="UP000001514"/>
    </source>
</evidence>
<comment type="subcellular location">
    <subcellularLocation>
        <location evidence="1">Golgi apparatus membrane</location>
        <topology evidence="1">Single-pass type II membrane protein</topology>
    </subcellularLocation>
</comment>
<dbReference type="Gramene" id="EFJ09773">
    <property type="protein sequence ID" value="EFJ09773"/>
    <property type="gene ID" value="SELMODRAFT_451089"/>
</dbReference>
<organism evidence="16">
    <name type="scientific">Selaginella moellendorffii</name>
    <name type="common">Spikemoss</name>
    <dbReference type="NCBI Taxonomy" id="88036"/>
    <lineage>
        <taxon>Eukaryota</taxon>
        <taxon>Viridiplantae</taxon>
        <taxon>Streptophyta</taxon>
        <taxon>Embryophyta</taxon>
        <taxon>Tracheophyta</taxon>
        <taxon>Lycopodiopsida</taxon>
        <taxon>Selaginellales</taxon>
        <taxon>Selaginellaceae</taxon>
        <taxon>Selaginella</taxon>
    </lineage>
</organism>
<evidence type="ECO:0000256" key="10">
    <source>
        <dbReference type="ARBA" id="ARBA00023136"/>
    </source>
</evidence>
<feature type="domain" description="Galectin" evidence="14">
    <location>
        <begin position="190"/>
        <end position="395"/>
    </location>
</feature>
<dbReference type="InterPro" id="IPR002659">
    <property type="entry name" value="Glyco_trans_31"/>
</dbReference>
<dbReference type="Proteomes" id="UP000001514">
    <property type="component" value="Unassembled WGS sequence"/>
</dbReference>
<dbReference type="InterPro" id="IPR013320">
    <property type="entry name" value="ConA-like_dom_sf"/>
</dbReference>
<evidence type="ECO:0000256" key="6">
    <source>
        <dbReference type="ARBA" id="ARBA00022692"/>
    </source>
</evidence>
<proteinExistence type="inferred from homology"/>
<keyword evidence="6 13" id="KW-0812">Transmembrane</keyword>
<dbReference type="GO" id="GO:0000139">
    <property type="term" value="C:Golgi membrane"/>
    <property type="evidence" value="ECO:0000318"/>
    <property type="project" value="GO_Central"/>
</dbReference>
<keyword evidence="5 15" id="KW-0808">Transferase</keyword>
<comment type="similarity">
    <text evidence="3">Belongs to the glycosyltransferase 31 family.</text>
</comment>
<dbReference type="SUPFAM" id="SSF49899">
    <property type="entry name" value="Concanavalin A-like lectins/glucanases"/>
    <property type="match status" value="1"/>
</dbReference>
<keyword evidence="11" id="KW-0464">Manganese</keyword>
<evidence type="ECO:0000256" key="12">
    <source>
        <dbReference type="SAM" id="MobiDB-lite"/>
    </source>
</evidence>
<dbReference type="EMBL" id="GL377659">
    <property type="protein sequence ID" value="EFJ09773.1"/>
    <property type="molecule type" value="Genomic_DNA"/>
</dbReference>
<dbReference type="Pfam" id="PF01762">
    <property type="entry name" value="Galactosyl_T"/>
    <property type="match status" value="1"/>
</dbReference>
<dbReference type="Pfam" id="PF00337">
    <property type="entry name" value="Gal-bind_lectin"/>
    <property type="match status" value="1"/>
</dbReference>
<dbReference type="OMA" id="GIWIEEM"/>
<evidence type="ECO:0000256" key="4">
    <source>
        <dbReference type="ARBA" id="ARBA00022676"/>
    </source>
</evidence>
<dbReference type="InterPro" id="IPR001079">
    <property type="entry name" value="Galectin_CRD"/>
</dbReference>
<dbReference type="SMART" id="SM00908">
    <property type="entry name" value="Gal-bind_lectin"/>
    <property type="match status" value="1"/>
</dbReference>
<name>D8T0N4_SELML</name>
<evidence type="ECO:0000256" key="11">
    <source>
        <dbReference type="ARBA" id="ARBA00023211"/>
    </source>
</evidence>
<evidence type="ECO:0000256" key="13">
    <source>
        <dbReference type="SAM" id="Phobius"/>
    </source>
</evidence>